<protein>
    <submittedName>
        <fullName evidence="1">Uncharacterized protein</fullName>
    </submittedName>
</protein>
<dbReference type="Proteomes" id="UP000240509">
    <property type="component" value="Unassembled WGS sequence"/>
</dbReference>
<accession>A0A2T4U552</accession>
<proteinExistence type="predicted"/>
<sequence length="112" mass="12733">MSIHMNVFLKNENAAESLKSSLLKYHVTDVYLEEMGEEAEPGTEIIPTGYIGGTSGNPPMFSSFKKLRREKGSGHRDYPNYLLSFHTTEEYKQKVLEEIKKADGYIDKKAVE</sequence>
<organism evidence="1 2">
    <name type="scientific">Alkalicoccus saliphilus</name>
    <dbReference type="NCBI Taxonomy" id="200989"/>
    <lineage>
        <taxon>Bacteria</taxon>
        <taxon>Bacillati</taxon>
        <taxon>Bacillota</taxon>
        <taxon>Bacilli</taxon>
        <taxon>Bacillales</taxon>
        <taxon>Bacillaceae</taxon>
        <taxon>Alkalicoccus</taxon>
    </lineage>
</organism>
<dbReference type="RefSeq" id="WP_107585237.1">
    <property type="nucleotide sequence ID" value="NZ_PZJJ01000017.1"/>
</dbReference>
<dbReference type="AlphaFoldDB" id="A0A2T4U552"/>
<gene>
    <name evidence="1" type="ORF">C6Y45_10840</name>
</gene>
<evidence type="ECO:0000313" key="1">
    <source>
        <dbReference type="EMBL" id="PTL38532.1"/>
    </source>
</evidence>
<comment type="caution">
    <text evidence="1">The sequence shown here is derived from an EMBL/GenBank/DDBJ whole genome shotgun (WGS) entry which is preliminary data.</text>
</comment>
<dbReference type="EMBL" id="PZJJ01000017">
    <property type="protein sequence ID" value="PTL38532.1"/>
    <property type="molecule type" value="Genomic_DNA"/>
</dbReference>
<keyword evidence="2" id="KW-1185">Reference proteome</keyword>
<reference evidence="1 2" key="1">
    <citation type="submission" date="2018-03" db="EMBL/GenBank/DDBJ databases">
        <title>Alkalicoccus saliphilus sp. nov., isolated from a mineral pool.</title>
        <authorList>
            <person name="Zhao B."/>
        </authorList>
    </citation>
    <scope>NUCLEOTIDE SEQUENCE [LARGE SCALE GENOMIC DNA]</scope>
    <source>
        <strain evidence="1 2">6AG</strain>
    </source>
</reference>
<name>A0A2T4U552_9BACI</name>
<evidence type="ECO:0000313" key="2">
    <source>
        <dbReference type="Proteomes" id="UP000240509"/>
    </source>
</evidence>
<dbReference type="OrthoDB" id="2968807at2"/>